<evidence type="ECO:0000313" key="3">
    <source>
        <dbReference type="Proteomes" id="UP000297422"/>
    </source>
</evidence>
<keyword evidence="3" id="KW-1185">Reference proteome</keyword>
<reference evidence="3" key="1">
    <citation type="journal article" date="2019" name="PLoS Negl. Trop. Dis.">
        <title>Revisiting the worldwide diversity of Leptospira species in the environment.</title>
        <authorList>
            <person name="Vincent A.T."/>
            <person name="Schiettekatte O."/>
            <person name="Bourhy P."/>
            <person name="Veyrier F.J."/>
            <person name="Picardeau M."/>
        </authorList>
    </citation>
    <scope>NUCLEOTIDE SEQUENCE [LARGE SCALE GENOMIC DNA]</scope>
    <source>
        <strain evidence="3">201702407</strain>
    </source>
</reference>
<sequence length="399" mass="45791">MPDFSNITTNQISATMATLAFTLSVINFYHQYLRKFRPKLFVSPSVRTILRQNDLQSSIVDIESILVDISISNPKNSYGVIEDIVLRVLPTNAINPEAHIYLASDSSNLDTEQFIRFVPIVMVPKSFSSKTIKFSTFATGRGNLKLNKTSFYTFEIFIRLEGAQRWNLAKKLFVFNRNFHNQSSTEIEYISSESRTEKDSLLKKLPSIKPEGFITISGEEIFYLRNQTLFFLKKPFTILSSFARFMSNIVSHIIVSIYQTVIINPLIFLGLSRFEMPPNPQMINEDAFATKSYAKIKSKLICAVRKINLCLTEENIVTVTENNESLVLKRNGHEISFQKSHIINLRVSGKTTDGFDMSQLFVYQHTKIGYKFWTYNGKYISLRSISIKILDSFLLFTKS</sequence>
<dbReference type="RefSeq" id="WP_135684644.1">
    <property type="nucleotide sequence ID" value="NZ_RQEQ01000009.1"/>
</dbReference>
<name>A0ABY2N4Y6_9LEPT</name>
<gene>
    <name evidence="2" type="ORF">EHQ90_08135</name>
</gene>
<protein>
    <submittedName>
        <fullName evidence="2">Uncharacterized protein</fullName>
    </submittedName>
</protein>
<keyword evidence="1" id="KW-0472">Membrane</keyword>
<organism evidence="2 3">
    <name type="scientific">Leptospira stimsonii</name>
    <dbReference type="NCBI Taxonomy" id="2202203"/>
    <lineage>
        <taxon>Bacteria</taxon>
        <taxon>Pseudomonadati</taxon>
        <taxon>Spirochaetota</taxon>
        <taxon>Spirochaetia</taxon>
        <taxon>Leptospirales</taxon>
        <taxon>Leptospiraceae</taxon>
        <taxon>Leptospira</taxon>
    </lineage>
</organism>
<evidence type="ECO:0000313" key="2">
    <source>
        <dbReference type="EMBL" id="TGM17173.1"/>
    </source>
</evidence>
<keyword evidence="1" id="KW-1133">Transmembrane helix</keyword>
<proteinExistence type="predicted"/>
<dbReference type="EMBL" id="RQGT01000064">
    <property type="protein sequence ID" value="TGM17173.1"/>
    <property type="molecule type" value="Genomic_DNA"/>
</dbReference>
<accession>A0ABY2N4Y6</accession>
<evidence type="ECO:0000256" key="1">
    <source>
        <dbReference type="SAM" id="Phobius"/>
    </source>
</evidence>
<comment type="caution">
    <text evidence="2">The sequence shown here is derived from an EMBL/GenBank/DDBJ whole genome shotgun (WGS) entry which is preliminary data.</text>
</comment>
<feature type="transmembrane region" description="Helical" evidence="1">
    <location>
        <begin position="12"/>
        <end position="29"/>
    </location>
</feature>
<dbReference type="Proteomes" id="UP000297422">
    <property type="component" value="Unassembled WGS sequence"/>
</dbReference>
<feature type="transmembrane region" description="Helical" evidence="1">
    <location>
        <begin position="249"/>
        <end position="271"/>
    </location>
</feature>
<keyword evidence="1" id="KW-0812">Transmembrane</keyword>